<dbReference type="EMBL" id="CP001739">
    <property type="protein sequence ID" value="ACZ09117.1"/>
    <property type="molecule type" value="Genomic_DNA"/>
</dbReference>
<evidence type="ECO:0000256" key="2">
    <source>
        <dbReference type="ARBA" id="ARBA00022670"/>
    </source>
</evidence>
<dbReference type="InterPro" id="IPR011249">
    <property type="entry name" value="Metalloenz_LuxS/M16"/>
</dbReference>
<comment type="similarity">
    <text evidence="1">Belongs to the peptidase M16 family.</text>
</comment>
<organism evidence="8 9">
    <name type="scientific">Sebaldella termitidis (strain ATCC 33386 / NCTC 11300)</name>
    <dbReference type="NCBI Taxonomy" id="526218"/>
    <lineage>
        <taxon>Bacteria</taxon>
        <taxon>Fusobacteriati</taxon>
        <taxon>Fusobacteriota</taxon>
        <taxon>Fusobacteriia</taxon>
        <taxon>Fusobacteriales</taxon>
        <taxon>Leptotrichiaceae</taxon>
        <taxon>Sebaldella</taxon>
    </lineage>
</organism>
<gene>
    <name evidence="8" type="ordered locus">Sterm_2263</name>
</gene>
<dbReference type="HOGENOM" id="CLU_306466_0_0_0"/>
<evidence type="ECO:0000256" key="3">
    <source>
        <dbReference type="ARBA" id="ARBA00022801"/>
    </source>
</evidence>
<accession>D1AKK1</accession>
<keyword evidence="2" id="KW-0645">Protease</keyword>
<dbReference type="InterPro" id="IPR007863">
    <property type="entry name" value="Peptidase_M16_C"/>
</dbReference>
<dbReference type="InterPro" id="IPR011765">
    <property type="entry name" value="Pept_M16_N"/>
</dbReference>
<keyword evidence="5" id="KW-0482">Metalloprotease</keyword>
<dbReference type="KEGG" id="str:Sterm_2263"/>
<protein>
    <submittedName>
        <fullName evidence="8">Peptidase M16 domain protein</fullName>
    </submittedName>
</protein>
<dbReference type="AlphaFoldDB" id="D1AKK1"/>
<feature type="domain" description="Peptidase M16 N-terminal" evidence="6">
    <location>
        <begin position="62"/>
        <end position="146"/>
    </location>
</feature>
<dbReference type="Gene3D" id="3.30.830.10">
    <property type="entry name" value="Metalloenzyme, LuxS/M16 peptidase-like"/>
    <property type="match status" value="4"/>
</dbReference>
<reference evidence="8 9" key="2">
    <citation type="journal article" date="2010" name="Stand. Genomic Sci.">
        <title>Complete genome sequence of Sebaldella termitidis type strain (NCTC 11300).</title>
        <authorList>
            <person name="Harmon-Smith M."/>
            <person name="Celia L."/>
            <person name="Chertkov O."/>
            <person name="Lapidus A."/>
            <person name="Copeland A."/>
            <person name="Glavina Del Rio T."/>
            <person name="Nolan M."/>
            <person name="Lucas S."/>
            <person name="Tice H."/>
            <person name="Cheng J.F."/>
            <person name="Han C."/>
            <person name="Detter J.C."/>
            <person name="Bruce D."/>
            <person name="Goodwin L."/>
            <person name="Pitluck S."/>
            <person name="Pati A."/>
            <person name="Liolios K."/>
            <person name="Ivanova N."/>
            <person name="Mavromatis K."/>
            <person name="Mikhailova N."/>
            <person name="Chen A."/>
            <person name="Palaniappan K."/>
            <person name="Land M."/>
            <person name="Hauser L."/>
            <person name="Chang Y.J."/>
            <person name="Jeffries C.D."/>
            <person name="Brettin T."/>
            <person name="Goker M."/>
            <person name="Beck B."/>
            <person name="Bristow J."/>
            <person name="Eisen J.A."/>
            <person name="Markowitz V."/>
            <person name="Hugenholtz P."/>
            <person name="Kyrpides N.C."/>
            <person name="Klenk H.P."/>
            <person name="Chen F."/>
        </authorList>
    </citation>
    <scope>NUCLEOTIDE SEQUENCE [LARGE SCALE GENOMIC DNA]</scope>
    <source>
        <strain evidence="9">ATCC 33386 / NCTC 11300</strain>
    </source>
</reference>
<dbReference type="GO" id="GO:0046872">
    <property type="term" value="F:metal ion binding"/>
    <property type="evidence" value="ECO:0007669"/>
    <property type="project" value="InterPro"/>
</dbReference>
<dbReference type="GO" id="GO:0006508">
    <property type="term" value="P:proteolysis"/>
    <property type="evidence" value="ECO:0007669"/>
    <property type="project" value="UniProtKB-KW"/>
</dbReference>
<dbReference type="Proteomes" id="UP000000845">
    <property type="component" value="Chromosome"/>
</dbReference>
<dbReference type="GO" id="GO:0008237">
    <property type="term" value="F:metallopeptidase activity"/>
    <property type="evidence" value="ECO:0007669"/>
    <property type="project" value="UniProtKB-KW"/>
</dbReference>
<dbReference type="SUPFAM" id="SSF63411">
    <property type="entry name" value="LuxS/MPP-like metallohydrolase"/>
    <property type="match status" value="4"/>
</dbReference>
<dbReference type="InterPro" id="IPR050626">
    <property type="entry name" value="Peptidase_M16"/>
</dbReference>
<dbReference type="PANTHER" id="PTHR43690">
    <property type="entry name" value="NARDILYSIN"/>
    <property type="match status" value="1"/>
</dbReference>
<proteinExistence type="inferred from homology"/>
<evidence type="ECO:0000256" key="5">
    <source>
        <dbReference type="ARBA" id="ARBA00023049"/>
    </source>
</evidence>
<evidence type="ECO:0000259" key="7">
    <source>
        <dbReference type="Pfam" id="PF05193"/>
    </source>
</evidence>
<evidence type="ECO:0000259" key="6">
    <source>
        <dbReference type="Pfam" id="PF00675"/>
    </source>
</evidence>
<evidence type="ECO:0000256" key="4">
    <source>
        <dbReference type="ARBA" id="ARBA00022833"/>
    </source>
</evidence>
<keyword evidence="4" id="KW-0862">Zinc</keyword>
<reference evidence="9" key="1">
    <citation type="submission" date="2009-09" db="EMBL/GenBank/DDBJ databases">
        <title>The complete chromosome of Sebaldella termitidis ATCC 33386.</title>
        <authorList>
            <consortium name="US DOE Joint Genome Institute (JGI-PGF)"/>
            <person name="Lucas S."/>
            <person name="Copeland A."/>
            <person name="Lapidus A."/>
            <person name="Glavina del Rio T."/>
            <person name="Dalin E."/>
            <person name="Tice H."/>
            <person name="Bruce D."/>
            <person name="Goodwin L."/>
            <person name="Pitluck S."/>
            <person name="Kyrpides N."/>
            <person name="Mavromatis K."/>
            <person name="Ivanova N."/>
            <person name="Mikhailova N."/>
            <person name="Sims D."/>
            <person name="Meincke L."/>
            <person name="Brettin T."/>
            <person name="Detter J.C."/>
            <person name="Han C."/>
            <person name="Larimer F."/>
            <person name="Land M."/>
            <person name="Hauser L."/>
            <person name="Markowitz V."/>
            <person name="Cheng J.F."/>
            <person name="Hugenholtz P."/>
            <person name="Woyke T."/>
            <person name="Wu D."/>
            <person name="Eisen J.A."/>
        </authorList>
    </citation>
    <scope>NUCLEOTIDE SEQUENCE [LARGE SCALE GENOMIC DNA]</scope>
    <source>
        <strain evidence="9">ATCC 33386 / NCTC 11300</strain>
    </source>
</reference>
<evidence type="ECO:0000256" key="1">
    <source>
        <dbReference type="ARBA" id="ARBA00007261"/>
    </source>
</evidence>
<dbReference type="STRING" id="526218.Sterm_2263"/>
<dbReference type="eggNOG" id="COG0612">
    <property type="taxonomic scope" value="Bacteria"/>
</dbReference>
<keyword evidence="9" id="KW-1185">Reference proteome</keyword>
<sequence length="980" mass="113590">MLIKSKRFSWVLFGLILNIFLFSLLRADVELKTDKNGYTYETVKENENLGRLYTLPNGLKVYMAQNKLKPVIETRIVVGTGSKYDPSDNTGLAHYLEHMMFKGNEIIGTVNWEAEKPYIEEITNLYEEHKKAKTQKEKNAVYARIDKLSYEAAKYAAPNELDIIVKSIGGKKYNAFTNNDETVYVLEIPSNELERWLELERTRFGGLVLRLFHTELETVYEEFNQNQDNDFFWVINDINKRLYSGHPYGEKTTIGRAEDLKNPSMTAIMDFYNKYYVANNMAIILSGDIDYDNTIKLLTKYWGDFRKNDKLEFKEYTAKDFTKIAVDTVEGRQTDFVAVAYRFDGEINQSESVKLGLLAEMIQNDKAGLIDLNVLQKQKVLSLEKVILSSRDYTTFMLVGIPKAGQSLEDVKNIILEEINNLKTGNYNDDLIQSVKNNVELGREQAKDNNGYLVDRFKNLFINNKNMDSMLAAETEFDSLTKDDMVKFSNDRFKDNYVVVYKKTGENKLKVSVEKPKITPLDLNNTNRSEFAKELMNEKTKNISPKFLDFKKDMQSFKLPNKNDVYYIKNTTSDIFKLAYVIDRGSYNDRELKIALNYSDYLGTENYTPEEFGEMLYKNALNISIDMNSENVIIVLSGLDKSFEKGLEILQDYVLNIKADSEIYKNYTDDLITGKNEVKKNKNVAINGISNYIMYGSKNPFNDVPSNEEIKNMDPDELVKKIKDLFNYKHEVFYFGPRDISTLKLPLNNNLEVKNPKTEKAPDKYKEQKITENKIYYANYDSIQNDIMILSKEGKFTLEMLPYSMLYSTLYSEGLSSIPFQKLREGKALAYSAYSYIKSPDKRGNSFYLISYIGTQSDKTDDAISSFKGLLDEFIVTEDQFIKAKELILKNIENQRIIKDDIYQAYLGNRRLGLKDDPRKYVYNKVKSMTYGEFKAFFEENISNQKYNMIIIGKKENILKADLEKYGTLKELKLEEIFGY</sequence>
<dbReference type="Pfam" id="PF00675">
    <property type="entry name" value="Peptidase_M16"/>
    <property type="match status" value="1"/>
</dbReference>
<evidence type="ECO:0000313" key="8">
    <source>
        <dbReference type="EMBL" id="ACZ09117.1"/>
    </source>
</evidence>
<dbReference type="PANTHER" id="PTHR43690:SF17">
    <property type="entry name" value="PROTEIN YHJJ"/>
    <property type="match status" value="1"/>
</dbReference>
<evidence type="ECO:0000313" key="9">
    <source>
        <dbReference type="Proteomes" id="UP000000845"/>
    </source>
</evidence>
<feature type="domain" description="Peptidase M16 C-terminal" evidence="7">
    <location>
        <begin position="267"/>
        <end position="438"/>
    </location>
</feature>
<dbReference type="Pfam" id="PF05193">
    <property type="entry name" value="Peptidase_M16_C"/>
    <property type="match status" value="1"/>
</dbReference>
<dbReference type="RefSeq" id="WP_012861711.1">
    <property type="nucleotide sequence ID" value="NC_013517.1"/>
</dbReference>
<keyword evidence="3" id="KW-0378">Hydrolase</keyword>
<name>D1AKK1_SEBTE</name>